<evidence type="ECO:0000313" key="4">
    <source>
        <dbReference type="Proteomes" id="UP000690515"/>
    </source>
</evidence>
<dbReference type="PANTHER" id="PTHR10224:SF12">
    <property type="entry name" value="GLYOXALASE ELBB"/>
    <property type="match status" value="1"/>
</dbReference>
<dbReference type="Gene3D" id="3.40.50.880">
    <property type="match status" value="1"/>
</dbReference>
<protein>
    <recommendedName>
        <fullName evidence="1">Glyoxalase</fullName>
    </recommendedName>
</protein>
<dbReference type="InterPro" id="IPR029062">
    <property type="entry name" value="Class_I_gatase-like"/>
</dbReference>
<keyword evidence="4" id="KW-1185">Reference proteome</keyword>
<dbReference type="Pfam" id="PF01965">
    <property type="entry name" value="DJ-1_PfpI"/>
    <property type="match status" value="1"/>
</dbReference>
<comment type="caution">
    <text evidence="3">The sequence shown here is derived from an EMBL/GenBank/DDBJ whole genome shotgun (WGS) entry which is preliminary data.</text>
</comment>
<dbReference type="InterPro" id="IPR026041">
    <property type="entry name" value="ElbB"/>
</dbReference>
<comment type="function">
    <text evidence="1">Displays glyoxalase activity, catalyzing the conversion of glyoxal to glycolate.</text>
</comment>
<dbReference type="PANTHER" id="PTHR10224">
    <property type="entry name" value="ES1 PROTEIN HOMOLOG, MITOCHONDRIAL"/>
    <property type="match status" value="1"/>
</dbReference>
<organism evidence="3 4">
    <name type="scientific">Zooshikella harenae</name>
    <dbReference type="NCBI Taxonomy" id="2827238"/>
    <lineage>
        <taxon>Bacteria</taxon>
        <taxon>Pseudomonadati</taxon>
        <taxon>Pseudomonadota</taxon>
        <taxon>Gammaproteobacteria</taxon>
        <taxon>Oceanospirillales</taxon>
        <taxon>Zooshikellaceae</taxon>
        <taxon>Zooshikella</taxon>
    </lineage>
</organism>
<dbReference type="NCBIfam" id="NF008747">
    <property type="entry name" value="PRK11780.1"/>
    <property type="match status" value="1"/>
</dbReference>
<dbReference type="CDD" id="cd03133">
    <property type="entry name" value="GATase1_ES1"/>
    <property type="match status" value="1"/>
</dbReference>
<keyword evidence="1 3" id="KW-0456">Lyase</keyword>
<reference evidence="3 4" key="1">
    <citation type="submission" date="2021-04" db="EMBL/GenBank/DDBJ databases">
        <authorList>
            <person name="Pira H."/>
            <person name="Risdian C."/>
            <person name="Wink J."/>
        </authorList>
    </citation>
    <scope>NUCLEOTIDE SEQUENCE [LARGE SCALE GENOMIC DNA]</scope>
    <source>
        <strain evidence="3 4">WH53</strain>
    </source>
</reference>
<dbReference type="SUPFAM" id="SSF52317">
    <property type="entry name" value="Class I glutamine amidotransferase-like"/>
    <property type="match status" value="1"/>
</dbReference>
<sequence length="217" mass="23345">MKRIAVILSGCGVFDGAEIYESVLTLLHLDKANVHYQCFAPDMPQRHVINHLSGDVVEGETRQVLVEAARIARGEIKALSELREGDFDALIFPGGFGAAKNLCSFATEGQAMQLQPEVLEVCQRFAKAAKPIGLICIAPVIAAKIYGDKVKCTIGHDTATAEAINAMGAQHVPCNVDDVVIDEQHKLVTTPAYMLAQRINEASVGIEKLVHAVLALC</sequence>
<accession>A0ABS5ZCS3</accession>
<evidence type="ECO:0000259" key="2">
    <source>
        <dbReference type="Pfam" id="PF01965"/>
    </source>
</evidence>
<gene>
    <name evidence="3" type="primary">elbB</name>
    <name evidence="3" type="ORF">KCG35_12395</name>
</gene>
<dbReference type="EMBL" id="JAGSOY010000026">
    <property type="protein sequence ID" value="MBU2711861.1"/>
    <property type="molecule type" value="Genomic_DNA"/>
</dbReference>
<proteinExistence type="inferred from homology"/>
<dbReference type="GO" id="GO:0016829">
    <property type="term" value="F:lyase activity"/>
    <property type="evidence" value="ECO:0007669"/>
    <property type="project" value="UniProtKB-KW"/>
</dbReference>
<evidence type="ECO:0000313" key="3">
    <source>
        <dbReference type="EMBL" id="MBU2711861.1"/>
    </source>
</evidence>
<dbReference type="InterPro" id="IPR002818">
    <property type="entry name" value="DJ-1/PfpI"/>
</dbReference>
<feature type="domain" description="DJ-1/PfpI" evidence="2">
    <location>
        <begin position="78"/>
        <end position="189"/>
    </location>
</feature>
<evidence type="ECO:0000256" key="1">
    <source>
        <dbReference type="PIRNR" id="PIRNR006320"/>
    </source>
</evidence>
<name>A0ABS5ZCS3_9GAMM</name>
<comment type="catalytic activity">
    <reaction evidence="1">
        <text>glyoxal + H2O = glycolate + H(+)</text>
        <dbReference type="Rhea" id="RHEA:51672"/>
        <dbReference type="ChEBI" id="CHEBI:15377"/>
        <dbReference type="ChEBI" id="CHEBI:15378"/>
        <dbReference type="ChEBI" id="CHEBI:29805"/>
        <dbReference type="ChEBI" id="CHEBI:34779"/>
    </reaction>
</comment>
<dbReference type="PIRSF" id="PIRSF006320">
    <property type="entry name" value="Elb2"/>
    <property type="match status" value="1"/>
</dbReference>
<comment type="similarity">
    <text evidence="1">Belongs to the peptidase C56 family.</text>
</comment>
<dbReference type="Proteomes" id="UP000690515">
    <property type="component" value="Unassembled WGS sequence"/>
</dbReference>
<dbReference type="RefSeq" id="WP_215820016.1">
    <property type="nucleotide sequence ID" value="NZ_JAGSOY010000026.1"/>
</dbReference>